<dbReference type="PANTHER" id="PTHR31391:SF106">
    <property type="entry name" value="B3 DOMAIN-CONTAINING PROTEIN OS01G0723500"/>
    <property type="match status" value="1"/>
</dbReference>
<dbReference type="GO" id="GO:0003677">
    <property type="term" value="F:DNA binding"/>
    <property type="evidence" value="ECO:0007669"/>
    <property type="project" value="UniProtKB-KW"/>
</dbReference>
<dbReference type="PROSITE" id="PS50863">
    <property type="entry name" value="B3"/>
    <property type="match status" value="2"/>
</dbReference>
<evidence type="ECO:0000256" key="4">
    <source>
        <dbReference type="ARBA" id="ARBA00023163"/>
    </source>
</evidence>
<name>A0A5C7H7A1_9ROSI</name>
<evidence type="ECO:0000259" key="6">
    <source>
        <dbReference type="PROSITE" id="PS50863"/>
    </source>
</evidence>
<dbReference type="InterPro" id="IPR003340">
    <property type="entry name" value="B3_DNA-bd"/>
</dbReference>
<dbReference type="EMBL" id="VAHF01000010">
    <property type="protein sequence ID" value="TXG52322.1"/>
    <property type="molecule type" value="Genomic_DNA"/>
</dbReference>
<keyword evidence="8" id="KW-1185">Reference proteome</keyword>
<keyword evidence="3" id="KW-0238">DNA-binding</keyword>
<evidence type="ECO:0000256" key="2">
    <source>
        <dbReference type="ARBA" id="ARBA00023015"/>
    </source>
</evidence>
<dbReference type="AlphaFoldDB" id="A0A5C7H7A1"/>
<reference evidence="8" key="1">
    <citation type="journal article" date="2019" name="Gigascience">
        <title>De novo genome assembly of the endangered Acer yangbiense, a plant species with extremely small populations endemic to Yunnan Province, China.</title>
        <authorList>
            <person name="Yang J."/>
            <person name="Wariss H.M."/>
            <person name="Tao L."/>
            <person name="Zhang R."/>
            <person name="Yun Q."/>
            <person name="Hollingsworth P."/>
            <person name="Dao Z."/>
            <person name="Luo G."/>
            <person name="Guo H."/>
            <person name="Ma Y."/>
            <person name="Sun W."/>
        </authorList>
    </citation>
    <scope>NUCLEOTIDE SEQUENCE [LARGE SCALE GENOMIC DNA]</scope>
    <source>
        <strain evidence="8">cv. Malutang</strain>
    </source>
</reference>
<keyword evidence="5" id="KW-0539">Nucleus</keyword>
<dbReference type="InterPro" id="IPR044837">
    <property type="entry name" value="REM16-like"/>
</dbReference>
<evidence type="ECO:0000256" key="1">
    <source>
        <dbReference type="ARBA" id="ARBA00004123"/>
    </source>
</evidence>
<dbReference type="Gene3D" id="2.40.330.10">
    <property type="entry name" value="DNA-binding pseudobarrel domain"/>
    <property type="match status" value="2"/>
</dbReference>
<feature type="domain" description="TF-B3" evidence="6">
    <location>
        <begin position="198"/>
        <end position="293"/>
    </location>
</feature>
<proteinExistence type="predicted"/>
<evidence type="ECO:0000256" key="3">
    <source>
        <dbReference type="ARBA" id="ARBA00023125"/>
    </source>
</evidence>
<dbReference type="InterPro" id="IPR015300">
    <property type="entry name" value="DNA-bd_pseudobarrel_sf"/>
</dbReference>
<dbReference type="PANTHER" id="PTHR31391">
    <property type="entry name" value="B3 DOMAIN-CONTAINING PROTEIN OS11G0197600-RELATED"/>
    <property type="match status" value="1"/>
</dbReference>
<comment type="subcellular location">
    <subcellularLocation>
        <location evidence="1">Nucleus</location>
    </subcellularLocation>
</comment>
<comment type="caution">
    <text evidence="7">The sequence shown here is derived from an EMBL/GenBank/DDBJ whole genome shotgun (WGS) entry which is preliminary data.</text>
</comment>
<accession>A0A5C7H7A1</accession>
<evidence type="ECO:0000313" key="8">
    <source>
        <dbReference type="Proteomes" id="UP000323000"/>
    </source>
</evidence>
<protein>
    <recommendedName>
        <fullName evidence="6">TF-B3 domain-containing protein</fullName>
    </recommendedName>
</protein>
<gene>
    <name evidence="7" type="ORF">EZV62_021491</name>
</gene>
<organism evidence="7 8">
    <name type="scientific">Acer yangbiense</name>
    <dbReference type="NCBI Taxonomy" id="1000413"/>
    <lineage>
        <taxon>Eukaryota</taxon>
        <taxon>Viridiplantae</taxon>
        <taxon>Streptophyta</taxon>
        <taxon>Embryophyta</taxon>
        <taxon>Tracheophyta</taxon>
        <taxon>Spermatophyta</taxon>
        <taxon>Magnoliopsida</taxon>
        <taxon>eudicotyledons</taxon>
        <taxon>Gunneridae</taxon>
        <taxon>Pentapetalae</taxon>
        <taxon>rosids</taxon>
        <taxon>malvids</taxon>
        <taxon>Sapindales</taxon>
        <taxon>Sapindaceae</taxon>
        <taxon>Hippocastanoideae</taxon>
        <taxon>Acereae</taxon>
        <taxon>Acer</taxon>
    </lineage>
</organism>
<dbReference type="SUPFAM" id="SSF101936">
    <property type="entry name" value="DNA-binding pseudobarrel domain"/>
    <property type="match status" value="2"/>
</dbReference>
<keyword evidence="2" id="KW-0805">Transcription regulation</keyword>
<feature type="domain" description="TF-B3" evidence="6">
    <location>
        <begin position="1"/>
        <end position="47"/>
    </location>
</feature>
<evidence type="ECO:0000256" key="5">
    <source>
        <dbReference type="ARBA" id="ARBA00023242"/>
    </source>
</evidence>
<dbReference type="SMART" id="SM01019">
    <property type="entry name" value="B3"/>
    <property type="match status" value="1"/>
</dbReference>
<dbReference type="Proteomes" id="UP000323000">
    <property type="component" value="Chromosome 10"/>
</dbReference>
<dbReference type="CDD" id="cd10017">
    <property type="entry name" value="B3_DNA"/>
    <property type="match status" value="2"/>
</dbReference>
<dbReference type="GO" id="GO:0005634">
    <property type="term" value="C:nucleus"/>
    <property type="evidence" value="ECO:0007669"/>
    <property type="project" value="UniProtKB-SubCell"/>
</dbReference>
<dbReference type="OrthoDB" id="1840387at2759"/>
<evidence type="ECO:0000313" key="7">
    <source>
        <dbReference type="EMBL" id="TXG52322.1"/>
    </source>
</evidence>
<sequence>MEKDVHGLSFRSGWLEFVKHHSLEVGDFLVFKYHGGSKFSVKIFGKTSCEKGTKLAKTKNDRTILPTNNARDKIQECKLEDHEADIENEAMHHDENRRLRSGKKRAIIGVDDKPTKRSAIPFEDTGKKFIVLSEMKNDHPASHSKNVNQNQARVTIQECKPEIHEADSGDIYSGLNARHLRPREKPPERSALSFKSENSCFISTFTEHKKYYLTIPRQFAKQKNLMRTKMLKLKDPSGKSWQVKIQVRPLDGRVDLKGGWTEFWKANGIEANDTLIFESMQSSVMQVHIFRQEASKPGSKTKMFDAAQNVKIEA</sequence>
<keyword evidence="4" id="KW-0804">Transcription</keyword>
<dbReference type="Pfam" id="PF02362">
    <property type="entry name" value="B3"/>
    <property type="match status" value="2"/>
</dbReference>